<keyword evidence="2" id="KW-1133">Transmembrane helix</keyword>
<dbReference type="GO" id="GO:0004177">
    <property type="term" value="F:aminopeptidase activity"/>
    <property type="evidence" value="ECO:0007669"/>
    <property type="project" value="UniProtKB-KW"/>
</dbReference>
<dbReference type="Gene3D" id="3.40.710.10">
    <property type="entry name" value="DD-peptidase/beta-lactamase superfamily"/>
    <property type="match status" value="1"/>
</dbReference>
<evidence type="ECO:0000259" key="3">
    <source>
        <dbReference type="Pfam" id="PF00144"/>
    </source>
</evidence>
<feature type="transmembrane region" description="Helical" evidence="2">
    <location>
        <begin position="99"/>
        <end position="118"/>
    </location>
</feature>
<proteinExistence type="predicted"/>
<gene>
    <name evidence="4" type="primary">dap_28</name>
    <name evidence="4" type="ORF">SDC9_69246</name>
</gene>
<dbReference type="PANTHER" id="PTHR43283">
    <property type="entry name" value="BETA-LACTAMASE-RELATED"/>
    <property type="match status" value="1"/>
</dbReference>
<accession>A0A644Y4E0</accession>
<keyword evidence="1 4" id="KW-0378">Hydrolase</keyword>
<protein>
    <submittedName>
        <fullName evidence="4">D-aminopeptidase</fullName>
        <ecNumber evidence="4">3.4.11.19</ecNumber>
    </submittedName>
</protein>
<keyword evidence="4" id="KW-0645">Protease</keyword>
<dbReference type="AlphaFoldDB" id="A0A644Y4E0"/>
<feature type="domain" description="Beta-lactamase-related" evidence="3">
    <location>
        <begin position="135"/>
        <end position="483"/>
    </location>
</feature>
<dbReference type="InterPro" id="IPR050789">
    <property type="entry name" value="Diverse_Enzym_Activities"/>
</dbReference>
<keyword evidence="2" id="KW-0812">Transmembrane</keyword>
<dbReference type="InterPro" id="IPR012338">
    <property type="entry name" value="Beta-lactam/transpept-like"/>
</dbReference>
<dbReference type="EMBL" id="VSSQ01003886">
    <property type="protein sequence ID" value="MPM22788.1"/>
    <property type="molecule type" value="Genomic_DNA"/>
</dbReference>
<sequence>MQVYRQLRLLHNQVVAVATTGLAEVAEGTITVVAEVAAEAVITVALTTVAHVLQEPSSTQTTYEKRETIYGLSFFILLHLQERDQHHFLLTIHRAMKKLFLLLCAGLIAAISFAQPLAQVSPEKAGMDPSRLSNVDAIVNNSIEKGEIPGAVLAVVRGDKIVYLKSYGNKSVYPKVEKMDVNTIFDMASVSKSVGTAISVMQLVEQGKIRLTDNVAMYIPGFNGYENPENGRKTDIRVIDLLTHSSGLPPYAPAAQLVEKYGSPSPEGLLEYISTCKRDFAPTEKFQYSCLNFITLQHIVQNISGISLAEYARKNIFDVLGMKHTSYNPPKEHYPMIAPTEKQADGSVILGKVHDPLARLLNDGNSGNAGVFSNANDLAVLAAALMNGGEYNGKRILGSLTVEAMTRVPAGLEHIGRSLGWDNYSSYASNNGNLFHPVKTYGHTGYTGTSFVVDPVSKTAVILLANRVHPEDKHSVVRLRALVANAVAGAVICK</sequence>
<name>A0A644Y4E0_9ZZZZ</name>
<reference evidence="4" key="1">
    <citation type="submission" date="2019-08" db="EMBL/GenBank/DDBJ databases">
        <authorList>
            <person name="Kucharzyk K."/>
            <person name="Murdoch R.W."/>
            <person name="Higgins S."/>
            <person name="Loffler F."/>
        </authorList>
    </citation>
    <scope>NUCLEOTIDE SEQUENCE</scope>
</reference>
<organism evidence="4">
    <name type="scientific">bioreactor metagenome</name>
    <dbReference type="NCBI Taxonomy" id="1076179"/>
    <lineage>
        <taxon>unclassified sequences</taxon>
        <taxon>metagenomes</taxon>
        <taxon>ecological metagenomes</taxon>
    </lineage>
</organism>
<dbReference type="Pfam" id="PF00144">
    <property type="entry name" value="Beta-lactamase"/>
    <property type="match status" value="1"/>
</dbReference>
<evidence type="ECO:0000256" key="2">
    <source>
        <dbReference type="SAM" id="Phobius"/>
    </source>
</evidence>
<dbReference type="SUPFAM" id="SSF56601">
    <property type="entry name" value="beta-lactamase/transpeptidase-like"/>
    <property type="match status" value="1"/>
</dbReference>
<evidence type="ECO:0000313" key="4">
    <source>
        <dbReference type="EMBL" id="MPM22788.1"/>
    </source>
</evidence>
<dbReference type="EC" id="3.4.11.19" evidence="4"/>
<keyword evidence="2" id="KW-0472">Membrane</keyword>
<evidence type="ECO:0000256" key="1">
    <source>
        <dbReference type="ARBA" id="ARBA00022801"/>
    </source>
</evidence>
<comment type="caution">
    <text evidence="4">The sequence shown here is derived from an EMBL/GenBank/DDBJ whole genome shotgun (WGS) entry which is preliminary data.</text>
</comment>
<dbReference type="PANTHER" id="PTHR43283:SF11">
    <property type="entry name" value="BETA-LACTAMASE-RELATED DOMAIN-CONTAINING PROTEIN"/>
    <property type="match status" value="1"/>
</dbReference>
<keyword evidence="4" id="KW-0031">Aminopeptidase</keyword>
<dbReference type="InterPro" id="IPR001466">
    <property type="entry name" value="Beta-lactam-related"/>
</dbReference>